<dbReference type="Gene3D" id="3.40.50.300">
    <property type="entry name" value="P-loop containing nucleotide triphosphate hydrolases"/>
    <property type="match status" value="1"/>
</dbReference>
<dbReference type="EMBL" id="AQHW01000025">
    <property type="protein sequence ID" value="KKB49445.1"/>
    <property type="molecule type" value="Genomic_DNA"/>
</dbReference>
<dbReference type="PANTHER" id="PTHR22674">
    <property type="entry name" value="NTPASE, KAP FAMILY P-LOOP DOMAIN-CONTAINING 1"/>
    <property type="match status" value="1"/>
</dbReference>
<dbReference type="Pfam" id="PF07693">
    <property type="entry name" value="KAP_NTPase"/>
    <property type="match status" value="1"/>
</dbReference>
<evidence type="ECO:0000313" key="2">
    <source>
        <dbReference type="EMBL" id="KKB49445.1"/>
    </source>
</evidence>
<gene>
    <name evidence="2" type="ORF">HMPREF1536_04509</name>
</gene>
<feature type="domain" description="KAP NTPase" evidence="1">
    <location>
        <begin position="27"/>
        <end position="318"/>
    </location>
</feature>
<dbReference type="AlphaFoldDB" id="A0A0F5IW18"/>
<dbReference type="RefSeq" id="WP_028729007.1">
    <property type="nucleotide sequence ID" value="NZ_KE386763.1"/>
</dbReference>
<dbReference type="InterPro" id="IPR027417">
    <property type="entry name" value="P-loop_NTPase"/>
</dbReference>
<dbReference type="PATRIC" id="fig|1203610.3.peg.4596"/>
<dbReference type="SUPFAM" id="SSF52540">
    <property type="entry name" value="P-loop containing nucleoside triphosphate hydrolases"/>
    <property type="match status" value="1"/>
</dbReference>
<dbReference type="InterPro" id="IPR052754">
    <property type="entry name" value="NTPase_KAP_P-loop"/>
</dbReference>
<keyword evidence="3" id="KW-1185">Reference proteome</keyword>
<evidence type="ECO:0000259" key="1">
    <source>
        <dbReference type="Pfam" id="PF07693"/>
    </source>
</evidence>
<accession>A0A0F5IW18</accession>
<organism evidence="2 3">
    <name type="scientific">Parabacteroides gordonii MS-1 = DSM 23371</name>
    <dbReference type="NCBI Taxonomy" id="1203610"/>
    <lineage>
        <taxon>Bacteria</taxon>
        <taxon>Pseudomonadati</taxon>
        <taxon>Bacteroidota</taxon>
        <taxon>Bacteroidia</taxon>
        <taxon>Bacteroidales</taxon>
        <taxon>Tannerellaceae</taxon>
        <taxon>Parabacteroides</taxon>
    </lineage>
</organism>
<evidence type="ECO:0000313" key="3">
    <source>
        <dbReference type="Proteomes" id="UP000033035"/>
    </source>
</evidence>
<comment type="caution">
    <text evidence="2">The sequence shown here is derived from an EMBL/GenBank/DDBJ whole genome shotgun (WGS) entry which is preliminary data.</text>
</comment>
<sequence length="471" mass="54860">MKCKLQKLDIPDENPFLNCKLGREKYADILKAIVLTYNEGCVLAINGKWGTGKTTFVEMWAKYLKLDDFHTLYFNAWENDFISDPIVGLLGELKKVSSQKKKEDALLSVISTAGKIVLKAAPAIAKGILKKYAGEDVVDIYSDSIEEGASLLKEEIESYEKQKLCLEQFHAELSNFVLDICNDKPLVFIVDELDRCNPYYAVKVLERIKHLFNIPNIVFVISIDKQQLSNSIRGYYGSDLIDADEYLKRFIDIEYTLPDPDVDKFSSYLYEFYDFDAFFGTEERGQYFKRDNEQDNFLKIAQALFKHKNLTLRQIEKIFTNTRLSLKMFSHNEYVCPDVLFLLTYFHICESDLYEKICHKNYDIQGLVDQLENSIPQCIFKVDESYNKYRNRFFLFTIAQLIACYAVEGYAHVSLITDKEPNKNRELLFTTKFMDNKTLVEALEWTEHQYRGIFALSHITNKISLLENFKN</sequence>
<protein>
    <recommendedName>
        <fullName evidence="1">KAP NTPase domain-containing protein</fullName>
    </recommendedName>
</protein>
<dbReference type="PANTHER" id="PTHR22674:SF6">
    <property type="entry name" value="NTPASE KAP FAMILY P-LOOP DOMAIN-CONTAINING PROTEIN 1"/>
    <property type="match status" value="1"/>
</dbReference>
<reference evidence="2 3" key="1">
    <citation type="submission" date="2013-04" db="EMBL/GenBank/DDBJ databases">
        <title>The Genome Sequence of Parabacteroides gordonii DSM 23371.</title>
        <authorList>
            <consortium name="The Broad Institute Genomics Platform"/>
            <person name="Earl A."/>
            <person name="Ward D."/>
            <person name="Feldgarden M."/>
            <person name="Gevers D."/>
            <person name="Martens E."/>
            <person name="Sakamoto M."/>
            <person name="Benno Y."/>
            <person name="Suzuki N."/>
            <person name="Matsunaga N."/>
            <person name="Koshihara K."/>
            <person name="Seki M."/>
            <person name="Komiya H."/>
            <person name="Walker B."/>
            <person name="Young S."/>
            <person name="Zeng Q."/>
            <person name="Gargeya S."/>
            <person name="Fitzgerald M."/>
            <person name="Haas B."/>
            <person name="Abouelleil A."/>
            <person name="Allen A.W."/>
            <person name="Alvarado L."/>
            <person name="Arachchi H.M."/>
            <person name="Berlin A.M."/>
            <person name="Chapman S.B."/>
            <person name="Gainer-Dewar J."/>
            <person name="Goldberg J."/>
            <person name="Griggs A."/>
            <person name="Gujja S."/>
            <person name="Hansen M."/>
            <person name="Howarth C."/>
            <person name="Imamovic A."/>
            <person name="Ireland A."/>
            <person name="Larimer J."/>
            <person name="McCowan C."/>
            <person name="Murphy C."/>
            <person name="Pearson M."/>
            <person name="Poon T.W."/>
            <person name="Priest M."/>
            <person name="Roberts A."/>
            <person name="Saif S."/>
            <person name="Shea T."/>
            <person name="Sisk P."/>
            <person name="Sykes S."/>
            <person name="Wortman J."/>
            <person name="Nusbaum C."/>
            <person name="Birren B."/>
        </authorList>
    </citation>
    <scope>NUCLEOTIDE SEQUENCE [LARGE SCALE GENOMIC DNA]</scope>
    <source>
        <strain evidence="2 3">MS-1</strain>
    </source>
</reference>
<name>A0A0F5IW18_9BACT</name>
<dbReference type="Proteomes" id="UP000033035">
    <property type="component" value="Unassembled WGS sequence"/>
</dbReference>
<proteinExistence type="predicted"/>
<dbReference type="InterPro" id="IPR011646">
    <property type="entry name" value="KAP_P-loop"/>
</dbReference>
<dbReference type="HOGENOM" id="CLU_039725_3_0_10"/>